<dbReference type="PANTHER" id="PTHR37318:SF1">
    <property type="entry name" value="BSL7504 PROTEIN"/>
    <property type="match status" value="1"/>
</dbReference>
<accession>A0ABW2ZTJ0</accession>
<gene>
    <name evidence="2" type="ORF">ACFQZV_11165</name>
</gene>
<name>A0ABW2ZTJ0_9MICO</name>
<evidence type="ECO:0000313" key="3">
    <source>
        <dbReference type="Proteomes" id="UP001597042"/>
    </source>
</evidence>
<evidence type="ECO:0000259" key="1">
    <source>
        <dbReference type="Pfam" id="PF13601"/>
    </source>
</evidence>
<dbReference type="SUPFAM" id="SSF46785">
    <property type="entry name" value="Winged helix' DNA-binding domain"/>
    <property type="match status" value="1"/>
</dbReference>
<dbReference type="RefSeq" id="WP_378749526.1">
    <property type="nucleotide sequence ID" value="NZ_JBHSSV010000001.1"/>
</dbReference>
<dbReference type="InterPro" id="IPR036388">
    <property type="entry name" value="WH-like_DNA-bd_sf"/>
</dbReference>
<protein>
    <submittedName>
        <fullName evidence="2">Transcriptional regulator</fullName>
    </submittedName>
</protein>
<sequence>MTVDPLDPVIHAPARLQIMTTLIEALTDADEITFPALQKLLGMTSGNLTTHLAKLEAAGYVRSEKSFTGRKPVTRVAVTGEGRDAFRSYRRSLLDLLGGHS</sequence>
<dbReference type="Proteomes" id="UP001597042">
    <property type="component" value="Unassembled WGS sequence"/>
</dbReference>
<dbReference type="InterPro" id="IPR027395">
    <property type="entry name" value="WH_DNA-bd_dom"/>
</dbReference>
<keyword evidence="3" id="KW-1185">Reference proteome</keyword>
<dbReference type="InterPro" id="IPR036390">
    <property type="entry name" value="WH_DNA-bd_sf"/>
</dbReference>
<feature type="domain" description="Winged helix DNA-binding" evidence="1">
    <location>
        <begin position="15"/>
        <end position="94"/>
    </location>
</feature>
<dbReference type="PANTHER" id="PTHR37318">
    <property type="entry name" value="BSL7504 PROTEIN"/>
    <property type="match status" value="1"/>
</dbReference>
<dbReference type="CDD" id="cd00090">
    <property type="entry name" value="HTH_ARSR"/>
    <property type="match status" value="1"/>
</dbReference>
<evidence type="ECO:0000313" key="2">
    <source>
        <dbReference type="EMBL" id="MFD0781850.1"/>
    </source>
</evidence>
<proteinExistence type="predicted"/>
<dbReference type="InterPro" id="IPR011991">
    <property type="entry name" value="ArsR-like_HTH"/>
</dbReference>
<dbReference type="Pfam" id="PF13601">
    <property type="entry name" value="HTH_34"/>
    <property type="match status" value="1"/>
</dbReference>
<comment type="caution">
    <text evidence="2">The sequence shown here is derived from an EMBL/GenBank/DDBJ whole genome shotgun (WGS) entry which is preliminary data.</text>
</comment>
<organism evidence="2 3">
    <name type="scientific">Microbacterium koreense</name>
    <dbReference type="NCBI Taxonomy" id="323761"/>
    <lineage>
        <taxon>Bacteria</taxon>
        <taxon>Bacillati</taxon>
        <taxon>Actinomycetota</taxon>
        <taxon>Actinomycetes</taxon>
        <taxon>Micrococcales</taxon>
        <taxon>Microbacteriaceae</taxon>
        <taxon>Microbacterium</taxon>
    </lineage>
</organism>
<dbReference type="Gene3D" id="1.10.10.10">
    <property type="entry name" value="Winged helix-like DNA-binding domain superfamily/Winged helix DNA-binding domain"/>
    <property type="match status" value="1"/>
</dbReference>
<dbReference type="EMBL" id="JBHTIM010000001">
    <property type="protein sequence ID" value="MFD0781850.1"/>
    <property type="molecule type" value="Genomic_DNA"/>
</dbReference>
<reference evidence="3" key="1">
    <citation type="journal article" date="2019" name="Int. J. Syst. Evol. Microbiol.">
        <title>The Global Catalogue of Microorganisms (GCM) 10K type strain sequencing project: providing services to taxonomists for standard genome sequencing and annotation.</title>
        <authorList>
            <consortium name="The Broad Institute Genomics Platform"/>
            <consortium name="The Broad Institute Genome Sequencing Center for Infectious Disease"/>
            <person name="Wu L."/>
            <person name="Ma J."/>
        </authorList>
    </citation>
    <scope>NUCLEOTIDE SEQUENCE [LARGE SCALE GENOMIC DNA]</scope>
    <source>
        <strain evidence="3">CCUG 50754</strain>
    </source>
</reference>